<dbReference type="PROSITE" id="PS50002">
    <property type="entry name" value="SH3"/>
    <property type="match status" value="1"/>
</dbReference>
<dbReference type="EMBL" id="JI165991">
    <property type="protein sequence ID" value="ADY41463.1"/>
    <property type="molecule type" value="mRNA"/>
</dbReference>
<dbReference type="Pfam" id="PF00018">
    <property type="entry name" value="SH3_1"/>
    <property type="match status" value="1"/>
</dbReference>
<dbReference type="PANTHER" id="PTHR15176:SF1">
    <property type="entry name" value="NEPHROCYSTIN-1"/>
    <property type="match status" value="1"/>
</dbReference>
<name>F1KUA9_ASCSU</name>
<accession>F1KUA9</accession>
<feature type="region of interest" description="Disordered" evidence="4">
    <location>
        <begin position="113"/>
        <end position="172"/>
    </location>
</feature>
<keyword evidence="1 2" id="KW-0728">SH3 domain</keyword>
<feature type="domain" description="SH3" evidence="5">
    <location>
        <begin position="181"/>
        <end position="241"/>
    </location>
</feature>
<feature type="compositionally biased region" description="Basic and acidic residues" evidence="4">
    <location>
        <begin position="134"/>
        <end position="147"/>
    </location>
</feature>
<feature type="region of interest" description="Disordered" evidence="4">
    <location>
        <begin position="307"/>
        <end position="332"/>
    </location>
</feature>
<dbReference type="SMART" id="SM00326">
    <property type="entry name" value="SH3"/>
    <property type="match status" value="1"/>
</dbReference>
<dbReference type="AlphaFoldDB" id="F1KUA9"/>
<evidence type="ECO:0000259" key="5">
    <source>
        <dbReference type="PROSITE" id="PS50002"/>
    </source>
</evidence>
<proteinExistence type="evidence at transcript level"/>
<keyword evidence="3" id="KW-0175">Coiled coil</keyword>
<dbReference type="PANTHER" id="PTHR15176">
    <property type="entry name" value="NEPHROCYSTIN"/>
    <property type="match status" value="1"/>
</dbReference>
<dbReference type="InterPro" id="IPR001452">
    <property type="entry name" value="SH3_domain"/>
</dbReference>
<dbReference type="InterPro" id="IPR039687">
    <property type="entry name" value="NPHP1"/>
</dbReference>
<evidence type="ECO:0000256" key="4">
    <source>
        <dbReference type="SAM" id="MobiDB-lite"/>
    </source>
</evidence>
<dbReference type="GO" id="GO:0005929">
    <property type="term" value="C:cilium"/>
    <property type="evidence" value="ECO:0007669"/>
    <property type="project" value="TreeGrafter"/>
</dbReference>
<feature type="coiled-coil region" evidence="3">
    <location>
        <begin position="11"/>
        <end position="62"/>
    </location>
</feature>
<evidence type="ECO:0000256" key="1">
    <source>
        <dbReference type="ARBA" id="ARBA00022443"/>
    </source>
</evidence>
<dbReference type="InterPro" id="IPR030642">
    <property type="entry name" value="NPHP1_SH3"/>
</dbReference>
<dbReference type="InterPro" id="IPR036028">
    <property type="entry name" value="SH3-like_dom_sf"/>
</dbReference>
<dbReference type="GO" id="GO:0005737">
    <property type="term" value="C:cytoplasm"/>
    <property type="evidence" value="ECO:0007669"/>
    <property type="project" value="TreeGrafter"/>
</dbReference>
<evidence type="ECO:0000313" key="6">
    <source>
        <dbReference type="EMBL" id="ADY41463.1"/>
    </source>
</evidence>
<organism evidence="6">
    <name type="scientific">Ascaris suum</name>
    <name type="common">Pig roundworm</name>
    <name type="synonym">Ascaris lumbricoides</name>
    <dbReference type="NCBI Taxonomy" id="6253"/>
    <lineage>
        <taxon>Eukaryota</taxon>
        <taxon>Metazoa</taxon>
        <taxon>Ecdysozoa</taxon>
        <taxon>Nematoda</taxon>
        <taxon>Chromadorea</taxon>
        <taxon>Rhabditida</taxon>
        <taxon>Spirurina</taxon>
        <taxon>Ascaridomorpha</taxon>
        <taxon>Ascaridoidea</taxon>
        <taxon>Ascarididae</taxon>
        <taxon>Ascaris</taxon>
    </lineage>
</organism>
<reference evidence="6" key="1">
    <citation type="journal article" date="2011" name="Genome Res.">
        <title>Deep small RNA sequencing from the nematode Ascaris reveals conservation, functional diversification, and novel developmental profiles.</title>
        <authorList>
            <person name="Wang J."/>
            <person name="Czech B."/>
            <person name="Crunk A."/>
            <person name="Wallace A."/>
            <person name="Mitreva M."/>
            <person name="Hannon G.J."/>
            <person name="Davis R.E."/>
        </authorList>
    </citation>
    <scope>NUCLEOTIDE SEQUENCE</scope>
</reference>
<dbReference type="GO" id="GO:0090251">
    <property type="term" value="P:protein localization involved in establishment of planar polarity"/>
    <property type="evidence" value="ECO:0007669"/>
    <property type="project" value="TreeGrafter"/>
</dbReference>
<evidence type="ECO:0000256" key="2">
    <source>
        <dbReference type="PROSITE-ProRule" id="PRU00192"/>
    </source>
</evidence>
<sequence length="724" mass="82237">MAPLFNRLLSIDDVQKRVGQFKSEVEKLLSQEGPAKLNSYDMHNLQRRCADLKKHIDGYIKKAEAMKVDVRNAGTADLKEQLLQQLDNLSDDLAMLINPNHVRKAPRIIGETVEREVGGDDREDEENFAGNMDESSKGDRSEERASNVEENGDGSINDEQQDQHEKEGSPLLNSSREGVLIVDNLFRVIADFQAEQQSDLSVKAGEVVTIHATRKDGWWMAERSDGKQGLVPKTFLKVYSKARLPTQERLLVEVHKAAAASSSESPSTQEEKKILAQNYARDKAIHQGNDRQVEQNVVLRGVEMPESVSTMPARNAEERMRSMPEKMTEQKKTVQRFRRNETCLGAAVSNDAHLSYRCHFAPRLSESNVGFHDLYWNYERNMLRKRRVRVSKIFRLLHVQNVPTNISGVHCRLIRICLFDLTGRTGRQVVSNVHTIKAQARPRVEQTWIFISKTDGEHSSIEFSDFFVRSNYIQTDVVILIEVSVVHNDANAKLVETPLGYATLPIIGDSGHCCLQNKTYTRTLLSGNFFEKNSAGSAPKTTQIKLSLRVSDVNEAIVSFVDSLPDILIWNPMFARLGFYYRRSLGEVLLKQRGNPMSGELICDPFLATFPIVAEQLDVMDLVRSLWVEKLKSYGNKKREESEETAHFREVYVNTAFVLYDVIPMPEFDLLNPQVLAERFAILKAFKEQYVTNTDPLKYLSTHRCKPVDIFGQAIDLIGRHAID</sequence>
<evidence type="ECO:0000256" key="3">
    <source>
        <dbReference type="SAM" id="Coils"/>
    </source>
</evidence>
<dbReference type="CDD" id="cd11770">
    <property type="entry name" value="SH3_Nephrocystin"/>
    <property type="match status" value="1"/>
</dbReference>
<feature type="compositionally biased region" description="Basic and acidic residues" evidence="4">
    <location>
        <begin position="315"/>
        <end position="332"/>
    </location>
</feature>
<dbReference type="SUPFAM" id="SSF50044">
    <property type="entry name" value="SH3-domain"/>
    <property type="match status" value="1"/>
</dbReference>
<protein>
    <submittedName>
        <fullName evidence="6">Nephrocystin-1-like protein</fullName>
    </submittedName>
</protein>
<dbReference type="Gene3D" id="2.30.30.40">
    <property type="entry name" value="SH3 Domains"/>
    <property type="match status" value="1"/>
</dbReference>